<dbReference type="PANTHER" id="PTHR32305">
    <property type="match status" value="1"/>
</dbReference>
<name>A0A5C4URJ6_9ACTN</name>
<sequence length="609" mass="65089">GGSTTAYEWDAAGNRTKAGDATFTYDERNRLTSGDGTDYTYTPRGTLATSTKAGATTSYTFDAFDRLIADGDSLYSYDALDRLTSRISGTAKQTFAYSGLGNDLAAMKDSGGAVQARYARDAGGGLLGLKEGTGAAVAALSDLHGDLVATFTTSLQASTAYDPFGAVTAQTGTKTGIGYQGEYTDPDTGKLNMHTRWYQPGTGTFTSRDTADLTPSPSVQANRYTYANASPLTGTDPTGHATISIGSGSLAGFGYSGSGSSAAGCIGYSLGACGGDDAIDTSNDMIGACLACVTAGEVTWDLSQPGALEWYFEYYVQPSLPSFSDEEAKRIGAMTNGMNAPEGYWDMTAEERAAITEFISWMNFLDPSLTEEQLLGIRPESAIGGLPAANSDPKKAKDGSYYHRYELLLKYSDYIEKAARRWDVDRNTLTAVLIYEMMDPEAIFSERTGGAEAPALLALQGENGSYGIAQLEAYKVKFLMKKYKGVELSTLEAVAMLIKPKESIGLAAMYLHYLKTNIRIDDHPGTKAKPRQITWQEAATAYCGCAGVTIDKGSKEIRIVADRFKKWRAGGSLSSSNATEGKNRFHAMGGWAMSAAAEYWECVYGRCGH</sequence>
<comment type="caution">
    <text evidence="3">The sequence shown here is derived from an EMBL/GenBank/DDBJ whole genome shotgun (WGS) entry which is preliminary data.</text>
</comment>
<evidence type="ECO:0000259" key="2">
    <source>
        <dbReference type="Pfam" id="PF25023"/>
    </source>
</evidence>
<feature type="non-terminal residue" evidence="3">
    <location>
        <position position="1"/>
    </location>
</feature>
<evidence type="ECO:0000256" key="1">
    <source>
        <dbReference type="ARBA" id="ARBA00022737"/>
    </source>
</evidence>
<protein>
    <recommendedName>
        <fullName evidence="2">Teneurin-like YD-shell domain-containing protein</fullName>
    </recommendedName>
</protein>
<dbReference type="InterPro" id="IPR022385">
    <property type="entry name" value="Rhs_assc_core"/>
</dbReference>
<dbReference type="AlphaFoldDB" id="A0A5C4URJ6"/>
<reference evidence="3 4" key="1">
    <citation type="submission" date="2019-10" db="EMBL/GenBank/DDBJ databases">
        <title>Nonomuraea sp. nov., isolated from Phyllanthus amarus.</title>
        <authorList>
            <person name="Klykleung N."/>
            <person name="Tanasupawat S."/>
        </authorList>
    </citation>
    <scope>NUCLEOTIDE SEQUENCE [LARGE SCALE GENOMIC DNA]</scope>
    <source>
        <strain evidence="3 4">PA1-10</strain>
    </source>
</reference>
<gene>
    <name evidence="3" type="ORF">FH608_051050</name>
</gene>
<organism evidence="3 4">
    <name type="scientific">Nonomuraea phyllanthi</name>
    <dbReference type="NCBI Taxonomy" id="2219224"/>
    <lineage>
        <taxon>Bacteria</taxon>
        <taxon>Bacillati</taxon>
        <taxon>Actinomycetota</taxon>
        <taxon>Actinomycetes</taxon>
        <taxon>Streptosporangiales</taxon>
        <taxon>Streptosporangiaceae</taxon>
        <taxon>Nonomuraea</taxon>
    </lineage>
</organism>
<accession>A0A5C4URJ6</accession>
<dbReference type="Pfam" id="PF25023">
    <property type="entry name" value="TEN_YD-shell"/>
    <property type="match status" value="1"/>
</dbReference>
<proteinExistence type="predicted"/>
<dbReference type="Gene3D" id="2.180.10.10">
    <property type="entry name" value="RHS repeat-associated core"/>
    <property type="match status" value="1"/>
</dbReference>
<dbReference type="Proteomes" id="UP000312512">
    <property type="component" value="Unassembled WGS sequence"/>
</dbReference>
<dbReference type="InterPro" id="IPR056823">
    <property type="entry name" value="TEN-like_YD-shell"/>
</dbReference>
<dbReference type="RefSeq" id="WP_139638455.1">
    <property type="nucleotide sequence ID" value="NZ_VDLX02000049.1"/>
</dbReference>
<keyword evidence="4" id="KW-1185">Reference proteome</keyword>
<feature type="domain" description="Teneurin-like YD-shell" evidence="2">
    <location>
        <begin position="3"/>
        <end position="231"/>
    </location>
</feature>
<keyword evidence="1" id="KW-0677">Repeat</keyword>
<evidence type="ECO:0000313" key="3">
    <source>
        <dbReference type="EMBL" id="KAB8181297.1"/>
    </source>
</evidence>
<dbReference type="Gene3D" id="1.10.530.10">
    <property type="match status" value="1"/>
</dbReference>
<dbReference type="InterPro" id="IPR050708">
    <property type="entry name" value="T6SS_VgrG/RHS"/>
</dbReference>
<dbReference type="EMBL" id="VDLX02000049">
    <property type="protein sequence ID" value="KAB8181297.1"/>
    <property type="molecule type" value="Genomic_DNA"/>
</dbReference>
<dbReference type="PANTHER" id="PTHR32305:SF17">
    <property type="entry name" value="TRNA NUCLEASE WAPA"/>
    <property type="match status" value="1"/>
</dbReference>
<dbReference type="OrthoDB" id="4981820at2"/>
<dbReference type="NCBIfam" id="TIGR03696">
    <property type="entry name" value="Rhs_assc_core"/>
    <property type="match status" value="1"/>
</dbReference>
<evidence type="ECO:0000313" key="4">
    <source>
        <dbReference type="Proteomes" id="UP000312512"/>
    </source>
</evidence>